<dbReference type="Proteomes" id="UP000758603">
    <property type="component" value="Unassembled WGS sequence"/>
</dbReference>
<evidence type="ECO:0000313" key="2">
    <source>
        <dbReference type="Proteomes" id="UP000758603"/>
    </source>
</evidence>
<sequence>MLITEYDMVIMHARSCSNDGSFRLFDLPQELRERIYMFHMEDEEPIRNLARKVSYRLMIPKLFHVQMIRQEAIPVFFQRSIFSIETACILAPWRVGVMPTGWKYLERTRGPDIMRKQFSLYCDNHMSGVAVFDKRALEWLKSGDIMPQAFFRNIRLHVYDLDSHIPSSRILVSNLNIRTRGNSVEFDETGESRVCFETCNEEFHRVQESTKSLPTGSYENGGTSKASHLKIFRI</sequence>
<evidence type="ECO:0008006" key="3">
    <source>
        <dbReference type="Google" id="ProtNLM"/>
    </source>
</evidence>
<dbReference type="RefSeq" id="XP_045962861.1">
    <property type="nucleotide sequence ID" value="XM_046095548.1"/>
</dbReference>
<name>A0A9P8UV51_9PEZI</name>
<dbReference type="OrthoDB" id="62952at2759"/>
<gene>
    <name evidence="1" type="ORF">BKA67DRAFT_218479</name>
</gene>
<comment type="caution">
    <text evidence="1">The sequence shown here is derived from an EMBL/GenBank/DDBJ whole genome shotgun (WGS) entry which is preliminary data.</text>
</comment>
<dbReference type="EMBL" id="JAGPXC010000002">
    <property type="protein sequence ID" value="KAH6658627.1"/>
    <property type="molecule type" value="Genomic_DNA"/>
</dbReference>
<accession>A0A9P8UV51</accession>
<reference evidence="1" key="1">
    <citation type="journal article" date="2021" name="Nat. Commun.">
        <title>Genetic determinants of endophytism in the Arabidopsis root mycobiome.</title>
        <authorList>
            <person name="Mesny F."/>
            <person name="Miyauchi S."/>
            <person name="Thiergart T."/>
            <person name="Pickel B."/>
            <person name="Atanasova L."/>
            <person name="Karlsson M."/>
            <person name="Huettel B."/>
            <person name="Barry K.W."/>
            <person name="Haridas S."/>
            <person name="Chen C."/>
            <person name="Bauer D."/>
            <person name="Andreopoulos W."/>
            <person name="Pangilinan J."/>
            <person name="LaButti K."/>
            <person name="Riley R."/>
            <person name="Lipzen A."/>
            <person name="Clum A."/>
            <person name="Drula E."/>
            <person name="Henrissat B."/>
            <person name="Kohler A."/>
            <person name="Grigoriev I.V."/>
            <person name="Martin F.M."/>
            <person name="Hacquard S."/>
        </authorList>
    </citation>
    <scope>NUCLEOTIDE SEQUENCE</scope>
    <source>
        <strain evidence="1">MPI-SDFR-AT-0073</strain>
    </source>
</reference>
<organism evidence="1 2">
    <name type="scientific">Truncatella angustata</name>
    <dbReference type="NCBI Taxonomy" id="152316"/>
    <lineage>
        <taxon>Eukaryota</taxon>
        <taxon>Fungi</taxon>
        <taxon>Dikarya</taxon>
        <taxon>Ascomycota</taxon>
        <taxon>Pezizomycotina</taxon>
        <taxon>Sordariomycetes</taxon>
        <taxon>Xylariomycetidae</taxon>
        <taxon>Amphisphaeriales</taxon>
        <taxon>Sporocadaceae</taxon>
        <taxon>Truncatella</taxon>
    </lineage>
</organism>
<keyword evidence="2" id="KW-1185">Reference proteome</keyword>
<evidence type="ECO:0000313" key="1">
    <source>
        <dbReference type="EMBL" id="KAH6658627.1"/>
    </source>
</evidence>
<dbReference type="GeneID" id="70124441"/>
<proteinExistence type="predicted"/>
<dbReference type="AlphaFoldDB" id="A0A9P8UV51"/>
<protein>
    <recommendedName>
        <fullName evidence="3">F-box domain-containing protein</fullName>
    </recommendedName>
</protein>